<dbReference type="AlphaFoldDB" id="A0A1I7AV47"/>
<dbReference type="CDD" id="cd00104">
    <property type="entry name" value="KAZAL_FS"/>
    <property type="match status" value="1"/>
</dbReference>
<dbReference type="PROSITE" id="PS51465">
    <property type="entry name" value="KAZAL_2"/>
    <property type="match status" value="1"/>
</dbReference>
<dbReference type="OrthoDB" id="9800302at2"/>
<dbReference type="PROSITE" id="PS51257">
    <property type="entry name" value="PROKAR_LIPOPROTEIN"/>
    <property type="match status" value="1"/>
</dbReference>
<keyword evidence="1" id="KW-0732">Signal</keyword>
<dbReference type="InterPro" id="IPR036058">
    <property type="entry name" value="Kazal_dom_sf"/>
</dbReference>
<keyword evidence="4" id="KW-1185">Reference proteome</keyword>
<proteinExistence type="predicted"/>
<dbReference type="SUPFAM" id="SSF100895">
    <property type="entry name" value="Kazal-type serine protease inhibitors"/>
    <property type="match status" value="1"/>
</dbReference>
<dbReference type="Pfam" id="PF00050">
    <property type="entry name" value="Kazal_1"/>
    <property type="match status" value="1"/>
</dbReference>
<accession>A0A1I7AV47</accession>
<feature type="domain" description="Kazal-like" evidence="2">
    <location>
        <begin position="22"/>
        <end position="74"/>
    </location>
</feature>
<dbReference type="STRING" id="305507.SAMN04489724_2227"/>
<dbReference type="EMBL" id="FPBF01000002">
    <property type="protein sequence ID" value="SFT78793.1"/>
    <property type="molecule type" value="Genomic_DNA"/>
</dbReference>
<feature type="chain" id="PRO_5011757217" evidence="1">
    <location>
        <begin position="19"/>
        <end position="74"/>
    </location>
</feature>
<evidence type="ECO:0000313" key="4">
    <source>
        <dbReference type="Proteomes" id="UP000199673"/>
    </source>
</evidence>
<evidence type="ECO:0000256" key="1">
    <source>
        <dbReference type="SAM" id="SignalP"/>
    </source>
</evidence>
<reference evidence="4" key="1">
    <citation type="submission" date="2016-10" db="EMBL/GenBank/DDBJ databases">
        <authorList>
            <person name="Varghese N."/>
            <person name="Submissions S."/>
        </authorList>
    </citation>
    <scope>NUCLEOTIDE SEQUENCE [LARGE SCALE GENOMIC DNA]</scope>
    <source>
        <strain evidence="4">DSM 23445</strain>
    </source>
</reference>
<organism evidence="3 4">
    <name type="scientific">Algoriphagus locisalis</name>
    <dbReference type="NCBI Taxonomy" id="305507"/>
    <lineage>
        <taxon>Bacteria</taxon>
        <taxon>Pseudomonadati</taxon>
        <taxon>Bacteroidota</taxon>
        <taxon>Cytophagia</taxon>
        <taxon>Cytophagales</taxon>
        <taxon>Cyclobacteriaceae</taxon>
        <taxon>Algoriphagus</taxon>
    </lineage>
</organism>
<dbReference type="RefSeq" id="WP_091692798.1">
    <property type="nucleotide sequence ID" value="NZ_FPBF01000002.1"/>
</dbReference>
<evidence type="ECO:0000259" key="2">
    <source>
        <dbReference type="PROSITE" id="PS51465"/>
    </source>
</evidence>
<feature type="signal peptide" evidence="1">
    <location>
        <begin position="1"/>
        <end position="18"/>
    </location>
</feature>
<evidence type="ECO:0000313" key="3">
    <source>
        <dbReference type="EMBL" id="SFT78793.1"/>
    </source>
</evidence>
<dbReference type="InterPro" id="IPR002350">
    <property type="entry name" value="Kazal_dom"/>
</dbReference>
<name>A0A1I7AV47_9BACT</name>
<dbReference type="Proteomes" id="UP000199673">
    <property type="component" value="Unassembled WGS sequence"/>
</dbReference>
<dbReference type="SMART" id="SM00280">
    <property type="entry name" value="KAZAL"/>
    <property type="match status" value="1"/>
</dbReference>
<dbReference type="Gene3D" id="3.30.60.30">
    <property type="match status" value="1"/>
</dbReference>
<sequence length="74" mass="7979">MKQALLLLICVVSLFALACEKEEPLKKCIDPERIKEGGCTKEYAPVCGCDGKTYGNACFADMAGLTSWEEGACN</sequence>
<gene>
    <name evidence="3" type="ORF">SAMN04489724_2227</name>
</gene>
<protein>
    <submittedName>
        <fullName evidence="3">Kazal-type serine protease inhibitor domain-containing protein</fullName>
    </submittedName>
</protein>